<keyword evidence="4" id="KW-0804">Transcription</keyword>
<feature type="region of interest" description="Disordered" evidence="6">
    <location>
        <begin position="283"/>
        <end position="313"/>
    </location>
</feature>
<dbReference type="PROSITE" id="PS51486">
    <property type="entry name" value="REKLES"/>
    <property type="match status" value="1"/>
</dbReference>
<keyword evidence="3" id="KW-0238">DNA-binding</keyword>
<proteinExistence type="predicted"/>
<keyword evidence="10" id="KW-1185">Reference proteome</keyword>
<dbReference type="Pfam" id="PF01388">
    <property type="entry name" value="ARID"/>
    <property type="match status" value="1"/>
</dbReference>
<feature type="compositionally biased region" description="Polar residues" evidence="6">
    <location>
        <begin position="30"/>
        <end position="40"/>
    </location>
</feature>
<protein>
    <submittedName>
        <fullName evidence="9">(pine wood nematode) hypothetical protein</fullName>
    </submittedName>
</protein>
<keyword evidence="2" id="KW-0805">Transcription regulation</keyword>
<dbReference type="SUPFAM" id="SSF46774">
    <property type="entry name" value="ARID-like"/>
    <property type="match status" value="1"/>
</dbReference>
<dbReference type="SMR" id="A0A7I8XLW2"/>
<evidence type="ECO:0000313" key="10">
    <source>
        <dbReference type="Proteomes" id="UP000659654"/>
    </source>
</evidence>
<feature type="compositionally biased region" description="Basic and acidic residues" evidence="6">
    <location>
        <begin position="41"/>
        <end position="51"/>
    </location>
</feature>
<dbReference type="InterPro" id="IPR045147">
    <property type="entry name" value="ARI3A/B/C"/>
</dbReference>
<dbReference type="SMART" id="SM01014">
    <property type="entry name" value="ARID"/>
    <property type="match status" value="1"/>
</dbReference>
<dbReference type="PANTHER" id="PTHR15348:SF0">
    <property type="entry name" value="PROTEIN DEAD RINGER"/>
    <property type="match status" value="1"/>
</dbReference>
<reference evidence="9" key="1">
    <citation type="submission" date="2020-09" db="EMBL/GenBank/DDBJ databases">
        <authorList>
            <person name="Kikuchi T."/>
        </authorList>
    </citation>
    <scope>NUCLEOTIDE SEQUENCE</scope>
    <source>
        <strain evidence="9">Ka4C1</strain>
    </source>
</reference>
<dbReference type="EMBL" id="CAJFDI010000001">
    <property type="protein sequence ID" value="CAD5210489.1"/>
    <property type="molecule type" value="Genomic_DNA"/>
</dbReference>
<dbReference type="Proteomes" id="UP000582659">
    <property type="component" value="Unassembled WGS sequence"/>
</dbReference>
<dbReference type="AlphaFoldDB" id="A0A7I8XLW2"/>
<dbReference type="OrthoDB" id="10044343at2759"/>
<dbReference type="Proteomes" id="UP000659654">
    <property type="component" value="Unassembled WGS sequence"/>
</dbReference>
<dbReference type="FunFam" id="1.10.150.60:FF:000007">
    <property type="entry name" value="AT-rich interactive domain-containing protein 3C"/>
    <property type="match status" value="1"/>
</dbReference>
<keyword evidence="5" id="KW-0539">Nucleus</keyword>
<evidence type="ECO:0000256" key="4">
    <source>
        <dbReference type="ARBA" id="ARBA00023163"/>
    </source>
</evidence>
<evidence type="ECO:0000313" key="9">
    <source>
        <dbReference type="EMBL" id="CAD5210489.1"/>
    </source>
</evidence>
<evidence type="ECO:0000256" key="6">
    <source>
        <dbReference type="SAM" id="MobiDB-lite"/>
    </source>
</evidence>
<evidence type="ECO:0000259" key="8">
    <source>
        <dbReference type="PROSITE" id="PS51486"/>
    </source>
</evidence>
<dbReference type="PANTHER" id="PTHR15348">
    <property type="entry name" value="AT-RICH INTERACTIVE DOMAIN-CONTAINING PROTEIN ARID DOMAIN- CONTAINING PROTEIN DEAD RINGER PROTEIN B-CELL REGULATOR OF IGH TRANSCRIPTION BRIGHT"/>
    <property type="match status" value="1"/>
</dbReference>
<feature type="compositionally biased region" description="Low complexity" evidence="6">
    <location>
        <begin position="292"/>
        <end position="306"/>
    </location>
</feature>
<dbReference type="GO" id="GO:0006357">
    <property type="term" value="P:regulation of transcription by RNA polymerase II"/>
    <property type="evidence" value="ECO:0007669"/>
    <property type="project" value="InterPro"/>
</dbReference>
<evidence type="ECO:0000256" key="5">
    <source>
        <dbReference type="ARBA" id="ARBA00023242"/>
    </source>
</evidence>
<sequence length="495" mass="54531">MSNENADSVKDFFQSLDKATHSPSPAPQVEQPSPSVGSTSPHEENDQHNSTDDSTNTNNSVENIFQKIGAIPPRLHPELGMHNAFPFGNMNAFLEVIKQNSGSGDSMNFDFGPLMNQASSSLDIDRNSSNPSANEPEDLSLVFRERGKQENDDNHLSNASNWTFEEQFKQLYELSDDKKRKEWLDDWFMFMHKKGKSVTRIPIMAKQVLDLYELYRLVVQHGGLVEIINKKLWREITKGLNLPSSITSAAFTLRTQYQKYLYDYECEKEGLSSPSDLHAAIEGNKREGRRNNGGSSNGNGSFRGTSGPPGFPYPLVPHSAAAAAMSSLFSKHLNSLMGQDDHSSHNTQMMNAVNNAYGLDTNNRQMDILQRFAEAMQSKNPAANGLSGRDSTCSGDSEPVAKKLKTSSPLRLKSESPGPKNSLDQILKNSHSTALKVSSSTMPNGEKSMVVSMEINGTTYQGVLFPASSSDSHPNGDALTELFGHKTNGKEWNDS</sequence>
<dbReference type="InterPro" id="IPR036431">
    <property type="entry name" value="ARID_dom_sf"/>
</dbReference>
<dbReference type="InterPro" id="IPR001606">
    <property type="entry name" value="ARID_dom"/>
</dbReference>
<evidence type="ECO:0000256" key="2">
    <source>
        <dbReference type="ARBA" id="ARBA00023015"/>
    </source>
</evidence>
<comment type="caution">
    <text evidence="9">The sequence shown here is derived from an EMBL/GenBank/DDBJ whole genome shotgun (WGS) entry which is preliminary data.</text>
</comment>
<feature type="region of interest" description="Disordered" evidence="6">
    <location>
        <begin position="379"/>
        <end position="425"/>
    </location>
</feature>
<dbReference type="SMART" id="SM00501">
    <property type="entry name" value="BRIGHT"/>
    <property type="match status" value="1"/>
</dbReference>
<dbReference type="InterPro" id="IPR023334">
    <property type="entry name" value="REKLES_domain"/>
</dbReference>
<dbReference type="Gene3D" id="1.10.150.60">
    <property type="entry name" value="ARID DNA-binding domain"/>
    <property type="match status" value="1"/>
</dbReference>
<feature type="region of interest" description="Disordered" evidence="6">
    <location>
        <begin position="1"/>
        <end position="59"/>
    </location>
</feature>
<dbReference type="EMBL" id="CAJFCV020000001">
    <property type="protein sequence ID" value="CAG9086481.1"/>
    <property type="molecule type" value="Genomic_DNA"/>
</dbReference>
<accession>A0A7I8XLW2</accession>
<evidence type="ECO:0000256" key="1">
    <source>
        <dbReference type="ARBA" id="ARBA00004123"/>
    </source>
</evidence>
<dbReference type="CDD" id="cd16867">
    <property type="entry name" value="ARID_ARID3"/>
    <property type="match status" value="1"/>
</dbReference>
<name>A0A7I8XLW2_BURXY</name>
<comment type="subcellular location">
    <subcellularLocation>
        <location evidence="1">Nucleus</location>
    </subcellularLocation>
</comment>
<feature type="domain" description="REKLES" evidence="8">
    <location>
        <begin position="367"/>
        <end position="471"/>
    </location>
</feature>
<evidence type="ECO:0000259" key="7">
    <source>
        <dbReference type="PROSITE" id="PS51011"/>
    </source>
</evidence>
<feature type="domain" description="ARID" evidence="7">
    <location>
        <begin position="177"/>
        <end position="269"/>
    </location>
</feature>
<dbReference type="GO" id="GO:0003677">
    <property type="term" value="F:DNA binding"/>
    <property type="evidence" value="ECO:0007669"/>
    <property type="project" value="UniProtKB-KW"/>
</dbReference>
<gene>
    <name evidence="9" type="ORF">BXYJ_LOCUS1954</name>
</gene>
<evidence type="ECO:0000256" key="3">
    <source>
        <dbReference type="ARBA" id="ARBA00023125"/>
    </source>
</evidence>
<organism evidence="9 10">
    <name type="scientific">Bursaphelenchus xylophilus</name>
    <name type="common">Pinewood nematode worm</name>
    <name type="synonym">Aphelenchoides xylophilus</name>
    <dbReference type="NCBI Taxonomy" id="6326"/>
    <lineage>
        <taxon>Eukaryota</taxon>
        <taxon>Metazoa</taxon>
        <taxon>Ecdysozoa</taxon>
        <taxon>Nematoda</taxon>
        <taxon>Chromadorea</taxon>
        <taxon>Rhabditida</taxon>
        <taxon>Tylenchina</taxon>
        <taxon>Tylenchomorpha</taxon>
        <taxon>Aphelenchoidea</taxon>
        <taxon>Aphelenchoididae</taxon>
        <taxon>Bursaphelenchus</taxon>
    </lineage>
</organism>
<feature type="region of interest" description="Disordered" evidence="6">
    <location>
        <begin position="468"/>
        <end position="495"/>
    </location>
</feature>
<dbReference type="GO" id="GO:0005634">
    <property type="term" value="C:nucleus"/>
    <property type="evidence" value="ECO:0007669"/>
    <property type="project" value="UniProtKB-SubCell"/>
</dbReference>
<dbReference type="PROSITE" id="PS51011">
    <property type="entry name" value="ARID"/>
    <property type="match status" value="1"/>
</dbReference>